<keyword evidence="1" id="KW-0812">Transmembrane</keyword>
<dbReference type="EMBL" id="CABVLY010000029">
    <property type="protein sequence ID" value="VVU53041.1"/>
    <property type="molecule type" value="Genomic_DNA"/>
</dbReference>
<name>A0A6P2GGV4_9BURK</name>
<reference evidence="2 3" key="1">
    <citation type="submission" date="2019-09" db="EMBL/GenBank/DDBJ databases">
        <authorList>
            <person name="Depoorter E."/>
        </authorList>
    </citation>
    <scope>NUCLEOTIDE SEQUENCE [LARGE SCALE GENOMIC DNA]</scope>
    <source>
        <strain evidence="2">LMG 20980</strain>
    </source>
</reference>
<gene>
    <name evidence="2" type="ORF">BAN20980_05772</name>
</gene>
<evidence type="ECO:0000313" key="3">
    <source>
        <dbReference type="Proteomes" id="UP000494201"/>
    </source>
</evidence>
<organism evidence="2 3">
    <name type="scientific">Burkholderia anthina</name>
    <dbReference type="NCBI Taxonomy" id="179879"/>
    <lineage>
        <taxon>Bacteria</taxon>
        <taxon>Pseudomonadati</taxon>
        <taxon>Pseudomonadota</taxon>
        <taxon>Betaproteobacteria</taxon>
        <taxon>Burkholderiales</taxon>
        <taxon>Burkholderiaceae</taxon>
        <taxon>Burkholderia</taxon>
        <taxon>Burkholderia cepacia complex</taxon>
    </lineage>
</organism>
<proteinExistence type="predicted"/>
<evidence type="ECO:0000256" key="1">
    <source>
        <dbReference type="SAM" id="Phobius"/>
    </source>
</evidence>
<keyword evidence="1" id="KW-1133">Transmembrane helix</keyword>
<dbReference type="Proteomes" id="UP000494201">
    <property type="component" value="Unassembled WGS sequence"/>
</dbReference>
<dbReference type="AlphaFoldDB" id="A0A6P2GGV4"/>
<evidence type="ECO:0000313" key="2">
    <source>
        <dbReference type="EMBL" id="VVU53041.1"/>
    </source>
</evidence>
<keyword evidence="1" id="KW-0472">Membrane</keyword>
<sequence length="95" mass="10307">MGRLPRGTAPGAWWLVAYLLVMALLSRCGGREFGGYGFIADGWDPVAVVIVALAFYRWGVASGWHRRTTYLREYATERPAAAADDAIPLPATHAG</sequence>
<accession>A0A6P2GGV4</accession>
<protein>
    <submittedName>
        <fullName evidence="2">Amino acid permease-associated protein</fullName>
    </submittedName>
</protein>
<feature type="transmembrane region" description="Helical" evidence="1">
    <location>
        <begin position="46"/>
        <end position="64"/>
    </location>
</feature>